<dbReference type="GO" id="GO:0003700">
    <property type="term" value="F:DNA-binding transcription factor activity"/>
    <property type="evidence" value="ECO:0007669"/>
    <property type="project" value="TreeGrafter"/>
</dbReference>
<dbReference type="PROSITE" id="PS50977">
    <property type="entry name" value="HTH_TETR_2"/>
    <property type="match status" value="1"/>
</dbReference>
<dbReference type="SUPFAM" id="SSF46689">
    <property type="entry name" value="Homeodomain-like"/>
    <property type="match status" value="1"/>
</dbReference>
<evidence type="ECO:0000313" key="5">
    <source>
        <dbReference type="Proteomes" id="UP000548476"/>
    </source>
</evidence>
<organism evidence="4 5">
    <name type="scientific">Phytomonospora endophytica</name>
    <dbReference type="NCBI Taxonomy" id="714109"/>
    <lineage>
        <taxon>Bacteria</taxon>
        <taxon>Bacillati</taxon>
        <taxon>Actinomycetota</taxon>
        <taxon>Actinomycetes</taxon>
        <taxon>Micromonosporales</taxon>
        <taxon>Micromonosporaceae</taxon>
        <taxon>Phytomonospora</taxon>
    </lineage>
</organism>
<dbReference type="RefSeq" id="WP_184787486.1">
    <property type="nucleotide sequence ID" value="NZ_BONT01000110.1"/>
</dbReference>
<proteinExistence type="predicted"/>
<keyword evidence="5" id="KW-1185">Reference proteome</keyword>
<feature type="domain" description="HTH tetR-type" evidence="3">
    <location>
        <begin position="7"/>
        <end position="66"/>
    </location>
</feature>
<dbReference type="Gene3D" id="1.10.357.10">
    <property type="entry name" value="Tetracycline Repressor, domain 2"/>
    <property type="match status" value="1"/>
</dbReference>
<dbReference type="SUPFAM" id="SSF48498">
    <property type="entry name" value="Tetracyclin repressor-like, C-terminal domain"/>
    <property type="match status" value="1"/>
</dbReference>
<dbReference type="PANTHER" id="PTHR30055">
    <property type="entry name" value="HTH-TYPE TRANSCRIPTIONAL REGULATOR RUTR"/>
    <property type="match status" value="1"/>
</dbReference>
<dbReference type="GO" id="GO:0000976">
    <property type="term" value="F:transcription cis-regulatory region binding"/>
    <property type="evidence" value="ECO:0007669"/>
    <property type="project" value="TreeGrafter"/>
</dbReference>
<dbReference type="Pfam" id="PF00440">
    <property type="entry name" value="TetR_N"/>
    <property type="match status" value="1"/>
</dbReference>
<dbReference type="PRINTS" id="PR00455">
    <property type="entry name" value="HTHTETR"/>
</dbReference>
<dbReference type="InterPro" id="IPR050109">
    <property type="entry name" value="HTH-type_TetR-like_transc_reg"/>
</dbReference>
<dbReference type="PANTHER" id="PTHR30055:SF200">
    <property type="entry name" value="HTH-TYPE TRANSCRIPTIONAL REPRESSOR BDCR"/>
    <property type="match status" value="1"/>
</dbReference>
<dbReference type="AlphaFoldDB" id="A0A841FFI2"/>
<reference evidence="4 5" key="1">
    <citation type="submission" date="2020-08" db="EMBL/GenBank/DDBJ databases">
        <title>Genomic Encyclopedia of Type Strains, Phase IV (KMG-IV): sequencing the most valuable type-strain genomes for metagenomic binning, comparative biology and taxonomic classification.</title>
        <authorList>
            <person name="Goeker M."/>
        </authorList>
    </citation>
    <scope>NUCLEOTIDE SEQUENCE [LARGE SCALE GENOMIC DNA]</scope>
    <source>
        <strain evidence="4 5">YIM 65646</strain>
    </source>
</reference>
<evidence type="ECO:0000256" key="1">
    <source>
        <dbReference type="ARBA" id="ARBA00023125"/>
    </source>
</evidence>
<dbReference type="InterPro" id="IPR009057">
    <property type="entry name" value="Homeodomain-like_sf"/>
</dbReference>
<accession>A0A841FFI2</accession>
<gene>
    <name evidence="4" type="ORF">HNR73_002458</name>
</gene>
<comment type="caution">
    <text evidence="4">The sequence shown here is derived from an EMBL/GenBank/DDBJ whole genome shotgun (WGS) entry which is preliminary data.</text>
</comment>
<sequence length="188" mass="20241">MTAVARPGPRDRLLAAARDLTYRHGVSVGVDAILKEAEVARRSLYQHFGGKDELVAEVLRTSAAVDERRYADGLDSGGDEPRARLLALFDRLGEFTGREGFHGCRYIAAHSSLTSPEHPAYAEIIGHKDRVLAMLRAELDAMGHPGPEGAAIRLQFLVDAILVEEAVRPGLGAAAIARPLVEAVLDAQ</sequence>
<dbReference type="InterPro" id="IPR001647">
    <property type="entry name" value="HTH_TetR"/>
</dbReference>
<evidence type="ECO:0000313" key="4">
    <source>
        <dbReference type="EMBL" id="MBB6034604.1"/>
    </source>
</evidence>
<evidence type="ECO:0000256" key="2">
    <source>
        <dbReference type="PROSITE-ProRule" id="PRU00335"/>
    </source>
</evidence>
<protein>
    <submittedName>
        <fullName evidence="4">AcrR family transcriptional regulator</fullName>
    </submittedName>
</protein>
<feature type="DNA-binding region" description="H-T-H motif" evidence="2">
    <location>
        <begin position="29"/>
        <end position="48"/>
    </location>
</feature>
<keyword evidence="1 2" id="KW-0238">DNA-binding</keyword>
<dbReference type="Proteomes" id="UP000548476">
    <property type="component" value="Unassembled WGS sequence"/>
</dbReference>
<dbReference type="InterPro" id="IPR036271">
    <property type="entry name" value="Tet_transcr_reg_TetR-rel_C_sf"/>
</dbReference>
<dbReference type="EMBL" id="JACHGT010000005">
    <property type="protein sequence ID" value="MBB6034604.1"/>
    <property type="molecule type" value="Genomic_DNA"/>
</dbReference>
<name>A0A841FFI2_9ACTN</name>
<evidence type="ECO:0000259" key="3">
    <source>
        <dbReference type="PROSITE" id="PS50977"/>
    </source>
</evidence>